<dbReference type="eggNOG" id="ENOG5030GHK">
    <property type="taxonomic scope" value="Bacteria"/>
</dbReference>
<reference evidence="1 2" key="2">
    <citation type="submission" date="2014-10" db="EMBL/GenBank/DDBJ databases">
        <title>Comparative genomics of the Paenibacillus odorifer group.</title>
        <authorList>
            <person name="Tsai Y.-C."/>
            <person name="Martin N."/>
            <person name="Korlach J."/>
            <person name="Wiedmann M."/>
        </authorList>
    </citation>
    <scope>NUCLEOTIDE SEQUENCE [LARGE SCALE GENOMIC DNA]</scope>
    <source>
        <strain evidence="1 2">DSM 18334</strain>
    </source>
</reference>
<comment type="caution">
    <text evidence="1">The sequence shown here is derived from an EMBL/GenBank/DDBJ whole genome shotgun (WGS) entry which is preliminary data.</text>
</comment>
<organism evidence="1 2">
    <name type="scientific">Paenibacillus wynnii</name>
    <dbReference type="NCBI Taxonomy" id="268407"/>
    <lineage>
        <taxon>Bacteria</taxon>
        <taxon>Bacillati</taxon>
        <taxon>Bacillota</taxon>
        <taxon>Bacilli</taxon>
        <taxon>Bacillales</taxon>
        <taxon>Paenibacillaceae</taxon>
        <taxon>Paenibacillus</taxon>
    </lineage>
</organism>
<sequence length="98" mass="10773">MSLTTTAHGKMKIWLQNMISHGTYTIGNTVTIMPIQTLTLSGDVITLQFYMADSVSGTITKFQVIDKDGAVFDDQPDSITKPAINGLLVTFKYTITRV</sequence>
<protein>
    <submittedName>
        <fullName evidence="1">Uncharacterized protein</fullName>
    </submittedName>
</protein>
<name>A0A098M4T0_9BACL</name>
<dbReference type="RefSeq" id="WP_036656552.1">
    <property type="nucleotide sequence ID" value="NZ_JQCR01000003.1"/>
</dbReference>
<gene>
    <name evidence="1" type="ORF">PWYN_23455</name>
</gene>
<dbReference type="OrthoDB" id="2971311at2"/>
<dbReference type="AlphaFoldDB" id="A0A098M4T0"/>
<keyword evidence="2" id="KW-1185">Reference proteome</keyword>
<accession>A0A098M4T0</accession>
<dbReference type="Proteomes" id="UP000029734">
    <property type="component" value="Unassembled WGS sequence"/>
</dbReference>
<evidence type="ECO:0000313" key="1">
    <source>
        <dbReference type="EMBL" id="KGE17559.1"/>
    </source>
</evidence>
<evidence type="ECO:0000313" key="2">
    <source>
        <dbReference type="Proteomes" id="UP000029734"/>
    </source>
</evidence>
<proteinExistence type="predicted"/>
<dbReference type="EMBL" id="JQCR01000003">
    <property type="protein sequence ID" value="KGE17559.1"/>
    <property type="molecule type" value="Genomic_DNA"/>
</dbReference>
<reference evidence="1 2" key="1">
    <citation type="submission" date="2014-08" db="EMBL/GenBank/DDBJ databases">
        <authorList>
            <person name="den Bakker H.C."/>
        </authorList>
    </citation>
    <scope>NUCLEOTIDE SEQUENCE [LARGE SCALE GENOMIC DNA]</scope>
    <source>
        <strain evidence="1 2">DSM 18334</strain>
    </source>
</reference>